<organism evidence="2 3">
    <name type="scientific">Marinifilum breve</name>
    <dbReference type="NCBI Taxonomy" id="2184082"/>
    <lineage>
        <taxon>Bacteria</taxon>
        <taxon>Pseudomonadati</taxon>
        <taxon>Bacteroidota</taxon>
        <taxon>Bacteroidia</taxon>
        <taxon>Marinilabiliales</taxon>
        <taxon>Marinifilaceae</taxon>
    </lineage>
</organism>
<sequence>MTNLKYVLALAIAMFCGEVYAQVATSIKVVDTRDIVPLPTDYNAEVKFEFKHRGTISVPGAGSYSGLFTIAPWSDNSGNKTHQLNFNDGGLFYRNALPENSSWGTWKKVLMLDSDNRLGIGTESPLVKFHVGGSSIIEQRIQLGNYQSTWLNDQISGYSNGIHITDAALFVPVHLNSASDLRMYIVDDSNDAFSIWGNTCVGGSCGDLNAASQIVRFEGGGNVLFNGNIGVGVTFPTAKIDVDGTIRATEIKVQAQTADFVFEDSYELKKLSEVEQFITTNKHLPDIPSAKQMEENGVGLSEMNKLLLQKVEELTLYVIELKKENERCHARIDSLVTIQP</sequence>
<accession>A0A2V3ZQA2</accession>
<protein>
    <recommendedName>
        <fullName evidence="4">Cell wall anchor protein</fullName>
    </recommendedName>
</protein>
<gene>
    <name evidence="2" type="ORF">DF185_22600</name>
</gene>
<evidence type="ECO:0000313" key="3">
    <source>
        <dbReference type="Proteomes" id="UP000248079"/>
    </source>
</evidence>
<dbReference type="AlphaFoldDB" id="A0A2V3ZQA2"/>
<reference evidence="2 3" key="1">
    <citation type="submission" date="2018-05" db="EMBL/GenBank/DDBJ databases">
        <title>Marinifilum breve JC075T sp. nov., a marine bacterium isolated from Yongle Blue Hole in the South China Sea.</title>
        <authorList>
            <person name="Fu T."/>
        </authorList>
    </citation>
    <scope>NUCLEOTIDE SEQUENCE [LARGE SCALE GENOMIC DNA]</scope>
    <source>
        <strain evidence="2 3">JC075</strain>
    </source>
</reference>
<feature type="signal peptide" evidence="1">
    <location>
        <begin position="1"/>
        <end position="21"/>
    </location>
</feature>
<name>A0A2V3ZQA2_9BACT</name>
<keyword evidence="3" id="KW-1185">Reference proteome</keyword>
<evidence type="ECO:0000256" key="1">
    <source>
        <dbReference type="SAM" id="SignalP"/>
    </source>
</evidence>
<evidence type="ECO:0000313" key="2">
    <source>
        <dbReference type="EMBL" id="PXX95172.1"/>
    </source>
</evidence>
<proteinExistence type="predicted"/>
<dbReference type="EMBL" id="QFLI01000017">
    <property type="protein sequence ID" value="PXX95172.1"/>
    <property type="molecule type" value="Genomic_DNA"/>
</dbReference>
<comment type="caution">
    <text evidence="2">The sequence shown here is derived from an EMBL/GenBank/DDBJ whole genome shotgun (WGS) entry which is preliminary data.</text>
</comment>
<dbReference type="Proteomes" id="UP000248079">
    <property type="component" value="Unassembled WGS sequence"/>
</dbReference>
<dbReference type="OrthoDB" id="769954at2"/>
<feature type="chain" id="PRO_5015858073" description="Cell wall anchor protein" evidence="1">
    <location>
        <begin position="22"/>
        <end position="340"/>
    </location>
</feature>
<keyword evidence="1" id="KW-0732">Signal</keyword>
<dbReference type="RefSeq" id="WP_110363980.1">
    <property type="nucleotide sequence ID" value="NZ_QFLI01000017.1"/>
</dbReference>
<evidence type="ECO:0008006" key="4">
    <source>
        <dbReference type="Google" id="ProtNLM"/>
    </source>
</evidence>